<dbReference type="InterPro" id="IPR011993">
    <property type="entry name" value="PH-like_dom_sf"/>
</dbReference>
<evidence type="ECO:0000259" key="16">
    <source>
        <dbReference type="SMART" id="SM01286"/>
    </source>
</evidence>
<evidence type="ECO:0000313" key="19">
    <source>
        <dbReference type="Proteomes" id="UP000326289"/>
    </source>
</evidence>
<feature type="compositionally biased region" description="Basic and acidic residues" evidence="14">
    <location>
        <begin position="467"/>
        <end position="478"/>
    </location>
</feature>
<dbReference type="Pfam" id="PF14826">
    <property type="entry name" value="FACT-Spt16_Nlob"/>
    <property type="match status" value="2"/>
</dbReference>
<keyword evidence="5 12" id="KW-0805">Transcription regulation</keyword>
<dbReference type="SMART" id="SM01285">
    <property type="entry name" value="FACT-Spt16_Nlob"/>
    <property type="match status" value="1"/>
</dbReference>
<keyword evidence="4 12" id="KW-0227">DNA damage</keyword>
<evidence type="ECO:0000256" key="1">
    <source>
        <dbReference type="ARBA" id="ARBA00010779"/>
    </source>
</evidence>
<dbReference type="GO" id="GO:0034728">
    <property type="term" value="P:nucleosome organization"/>
    <property type="evidence" value="ECO:0007669"/>
    <property type="project" value="UniProtKB-ARBA"/>
</dbReference>
<comment type="subcellular location">
    <subcellularLocation>
        <location evidence="12">Nucleus</location>
    </subcellularLocation>
    <subcellularLocation>
        <location evidence="12">Chromosome</location>
    </subcellularLocation>
</comment>
<feature type="region of interest" description="Disordered" evidence="14">
    <location>
        <begin position="958"/>
        <end position="1042"/>
    </location>
</feature>
<comment type="function">
    <text evidence="10 12">Component of the FACT complex, a general chromatin factor that acts to reorganize nucleosomes. The FACT complex is involved in multiple processes that require DNA as a template such as mRNA elongation, DNA replication and DNA repair. During transcription elongation the FACT complex acts as a histone chaperone that both destabilizes and restores nucleosomal structure. It facilitates the passage of RNA polymerase II and transcription by promoting the dissociation of one histone H2A-H2B dimer from the nucleosome, then subsequently promotes the reestablishment of the nucleosome following the passage of RNA polymerase II.</text>
</comment>
<dbReference type="Pfam" id="PF24824">
    <property type="entry name" value="PH_SPT16"/>
    <property type="match status" value="1"/>
</dbReference>
<feature type="domain" description="FACT complex subunit SPT16 middle" evidence="16">
    <location>
        <begin position="563"/>
        <end position="713"/>
    </location>
</feature>
<dbReference type="GO" id="GO:0006281">
    <property type="term" value="P:DNA repair"/>
    <property type="evidence" value="ECO:0007669"/>
    <property type="project" value="UniProtKB-UniRule"/>
</dbReference>
<name>A0A5N6IIX5_9EURO</name>
<keyword evidence="9 12" id="KW-0539">Nucleus</keyword>
<dbReference type="InterPro" id="IPR013953">
    <property type="entry name" value="FACT_SPT16_M"/>
</dbReference>
<comment type="similarity">
    <text evidence="1 12">Belongs to the peptidase M24 family. SPT16 subfamily.</text>
</comment>
<evidence type="ECO:0000313" key="18">
    <source>
        <dbReference type="EMBL" id="KAB8266692.1"/>
    </source>
</evidence>
<dbReference type="InterPro" id="IPR013719">
    <property type="entry name" value="RTT106/SPT16-like_middle_dom"/>
</dbReference>
<dbReference type="Gene3D" id="2.30.29.210">
    <property type="entry name" value="FACT complex subunit Spt16p/Cdc68p"/>
    <property type="match status" value="1"/>
</dbReference>
<dbReference type="GO" id="GO:0006260">
    <property type="term" value="P:DNA replication"/>
    <property type="evidence" value="ECO:0007669"/>
    <property type="project" value="UniProtKB-KW"/>
</dbReference>
<evidence type="ECO:0000256" key="9">
    <source>
        <dbReference type="ARBA" id="ARBA00023242"/>
    </source>
</evidence>
<keyword evidence="7 12" id="KW-0804">Transcription</keyword>
<evidence type="ECO:0000256" key="10">
    <source>
        <dbReference type="ARBA" id="ARBA00025370"/>
    </source>
</evidence>
<dbReference type="Gene3D" id="2.30.29.150">
    <property type="match status" value="1"/>
</dbReference>
<evidence type="ECO:0000256" key="6">
    <source>
        <dbReference type="ARBA" id="ARBA00023054"/>
    </source>
</evidence>
<evidence type="ECO:0000256" key="2">
    <source>
        <dbReference type="ARBA" id="ARBA00022454"/>
    </source>
</evidence>
<feature type="compositionally biased region" description="Basic and acidic residues" evidence="14">
    <location>
        <begin position="504"/>
        <end position="519"/>
    </location>
</feature>
<proteinExistence type="inferred from homology"/>
<organism evidence="18 19">
    <name type="scientific">Aspergillus minisclerotigenes</name>
    <dbReference type="NCBI Taxonomy" id="656917"/>
    <lineage>
        <taxon>Eukaryota</taxon>
        <taxon>Fungi</taxon>
        <taxon>Dikarya</taxon>
        <taxon>Ascomycota</taxon>
        <taxon>Pezizomycotina</taxon>
        <taxon>Eurotiomycetes</taxon>
        <taxon>Eurotiomycetidae</taxon>
        <taxon>Eurotiales</taxon>
        <taxon>Aspergillaceae</taxon>
        <taxon>Aspergillus</taxon>
        <taxon>Aspergillus subgen. Circumdati</taxon>
    </lineage>
</organism>
<keyword evidence="6 13" id="KW-0175">Coiled coil</keyword>
<protein>
    <recommendedName>
        <fullName evidence="12">FACT complex subunit</fullName>
    </recommendedName>
</protein>
<dbReference type="Pfam" id="PF08644">
    <property type="entry name" value="SPT16"/>
    <property type="match status" value="1"/>
</dbReference>
<evidence type="ECO:0000256" key="3">
    <source>
        <dbReference type="ARBA" id="ARBA00022705"/>
    </source>
</evidence>
<evidence type="ECO:0000256" key="12">
    <source>
        <dbReference type="RuleBase" id="RU367052"/>
    </source>
</evidence>
<dbReference type="FunFam" id="2.30.29.210:FF:000001">
    <property type="entry name" value="FACT complex subunit spt16"/>
    <property type="match status" value="1"/>
</dbReference>
<keyword evidence="8 12" id="KW-0234">DNA repair</keyword>
<dbReference type="InterPro" id="IPR036005">
    <property type="entry name" value="Creatinase/aminopeptidase-like"/>
</dbReference>
<dbReference type="InterPro" id="IPR029148">
    <property type="entry name" value="FACT-SPT16_Nlobe"/>
</dbReference>
<evidence type="ECO:0000256" key="5">
    <source>
        <dbReference type="ARBA" id="ARBA00023015"/>
    </source>
</evidence>
<dbReference type="InterPro" id="IPR056595">
    <property type="entry name" value="Fact-SPT16_PH"/>
</dbReference>
<feature type="domain" description="Histone chaperone RTT106/FACT complex subunit SPT16-like middle" evidence="17">
    <location>
        <begin position="836"/>
        <end position="926"/>
    </location>
</feature>
<dbReference type="InterPro" id="IPR048969">
    <property type="entry name" value="FACT_SPT16_C"/>
</dbReference>
<keyword evidence="19" id="KW-1185">Reference proteome</keyword>
<evidence type="ECO:0000256" key="4">
    <source>
        <dbReference type="ARBA" id="ARBA00022763"/>
    </source>
</evidence>
<feature type="region of interest" description="Disordered" evidence="14">
    <location>
        <begin position="776"/>
        <end position="795"/>
    </location>
</feature>
<dbReference type="Pfam" id="PF08512">
    <property type="entry name" value="Rttp106-like_middle"/>
    <property type="match status" value="1"/>
</dbReference>
<dbReference type="Proteomes" id="UP000326289">
    <property type="component" value="Unassembled WGS sequence"/>
</dbReference>
<dbReference type="Gene3D" id="3.90.230.10">
    <property type="entry name" value="Creatinase/methionine aminopeptidase superfamily"/>
    <property type="match status" value="1"/>
</dbReference>
<dbReference type="FunFam" id="2.30.29.30:FF:000017">
    <property type="entry name" value="FACT complex subunit SPT16"/>
    <property type="match status" value="1"/>
</dbReference>
<feature type="compositionally biased region" description="Acidic residues" evidence="14">
    <location>
        <begin position="959"/>
        <end position="972"/>
    </location>
</feature>
<dbReference type="Pfam" id="PF00557">
    <property type="entry name" value="Peptidase_M24"/>
    <property type="match status" value="1"/>
</dbReference>
<evidence type="ECO:0000256" key="14">
    <source>
        <dbReference type="SAM" id="MobiDB-lite"/>
    </source>
</evidence>
<dbReference type="InterPro" id="IPR040258">
    <property type="entry name" value="Spt16"/>
</dbReference>
<dbReference type="Gene3D" id="2.30.29.30">
    <property type="entry name" value="Pleckstrin-homology domain (PH domain)/Phosphotyrosine-binding domain (PTB)"/>
    <property type="match status" value="1"/>
</dbReference>
<feature type="compositionally biased region" description="Acidic residues" evidence="14">
    <location>
        <begin position="985"/>
        <end position="1017"/>
    </location>
</feature>
<dbReference type="SMART" id="SM01287">
    <property type="entry name" value="Rtt106"/>
    <property type="match status" value="1"/>
</dbReference>
<feature type="region of interest" description="Disordered" evidence="14">
    <location>
        <begin position="464"/>
        <end position="519"/>
    </location>
</feature>
<sequence>MAEEIVIDKSAFFNRLSSFFAAWKADKRPGHAVFGGVGSIVILMGKTDEANSFQKNNAMHFWLLGYEFPATLMVFTTDMMYVVTTAKKGEDWPNTDSTYLSANTGLLNVAKHLEPLKGGKIPVEILVTSKDPDEKTRSFEKCLEVIKNAGKRVGVLPKDTAAGPFAEDWKRAFANITQDVEEIDISPALSSAAFSVKDTDELVAIRNASRACSGLMSEYFVDEMSRLLDEEKQMTHKALSMRIDAKIDDAKFFKKLAKLPAEFDPQQIDWAYGPVIQSGGKYDLRLTATSDNSHLQAGIIVAGFGIRYKTYSSIIARTYLVDPSKSQEANYAFLLNLHDTVMKDVRDGTMAKDLFNKAIGLVRAKKPELESHFVKSVGAGIGIELRDSNMVLNGKNNKILKSGMTLSITVGLTDVEELESKDKNTAVYSMIITDTVRVGENGPHIFTKDAGIDMDSVSFYFGDEEEPQKPAKEKKEVKSNAMTSRNVTRTKLRAERPTQVNEGAEARRREHQKELATKKTKEGLDRFAGTTGDDNGVTQKKFKRFESYKRDNQLPAKVKDLTIYVDHKASTVIVPIMGRPVPFHINTIKNASKSDEGEYAYLRINFLSPGQGVGRKDDQPFEDISAHFLRNLTLRSKDNERLAQVAQDITELRKNALRREQEKKEMEDVVEQDKLVEIRNRRPVRLPDVYLRPPLDGKRVPGEVEIHQNGLRYMSPFRNEHVDVLFSNVKHLFFQPCAHELIVLIHVHLKTPIMIGKRKTRDVQFYREATEMQFDETGNRRRKHRYGDEEEFEAEQEERRRRAALDREFKAFAEKIADAGKDEGVDVDIPFREIGFTGVPNRSNVLIQPTTDALVQLTEPPFLVITLNEIEIAHLERVQFGLKNFDLVFVFKDFHRPPVHVNTIPVESLEGVKDWLDSVDIAFTEGPLNLNWTTIMKTVVSDPYGFFADGGWSFLAAESDSEGGASDEEESAFELSESELAAADESSEDDSEFDDDASAEASEDFSADEDSGEDWDELERKAKKKDRESGLDDEERGKKRKR</sequence>
<dbReference type="InterPro" id="IPR000994">
    <property type="entry name" value="Pept_M24"/>
</dbReference>
<evidence type="ECO:0000259" key="15">
    <source>
        <dbReference type="SMART" id="SM01285"/>
    </source>
</evidence>
<dbReference type="PANTHER" id="PTHR13980:SF15">
    <property type="entry name" value="FACT COMPLEX SUBUNIT SPT16"/>
    <property type="match status" value="1"/>
</dbReference>
<dbReference type="GO" id="GO:0010468">
    <property type="term" value="P:regulation of gene expression"/>
    <property type="evidence" value="ECO:0007669"/>
    <property type="project" value="UniProtKB-ARBA"/>
</dbReference>
<feature type="domain" description="FACT complex subunit SPT16 N-terminal lobe" evidence="15">
    <location>
        <begin position="7"/>
        <end position="189"/>
    </location>
</feature>
<comment type="subunit">
    <text evidence="12">Component of the FACT complex.</text>
</comment>
<dbReference type="FunFam" id="3.40.350.10:FF:000006">
    <property type="entry name" value="FACT complex subunit SPT16"/>
    <property type="match status" value="1"/>
</dbReference>
<comment type="subunit">
    <text evidence="11">Forms a stable heterodimer with POB3. The SPT16-POB3 dimer weakly associates with multiple molecules of NHP6 to form the FACT complex.</text>
</comment>
<dbReference type="SUPFAM" id="SSF55920">
    <property type="entry name" value="Creatinase/aminopeptidase"/>
    <property type="match status" value="1"/>
</dbReference>
<evidence type="ECO:0000256" key="11">
    <source>
        <dbReference type="ARBA" id="ARBA00065209"/>
    </source>
</evidence>
<evidence type="ECO:0000256" key="13">
    <source>
        <dbReference type="SAM" id="Coils"/>
    </source>
</evidence>
<dbReference type="GO" id="GO:0006368">
    <property type="term" value="P:transcription elongation by RNA polymerase II"/>
    <property type="evidence" value="ECO:0007669"/>
    <property type="project" value="TreeGrafter"/>
</dbReference>
<dbReference type="FunFam" id="3.90.230.10:FF:000005">
    <property type="entry name" value="FACT complex subunit spt16"/>
    <property type="match status" value="1"/>
</dbReference>
<keyword evidence="2 12" id="KW-0158">Chromosome</keyword>
<reference evidence="18 19" key="1">
    <citation type="submission" date="2019-04" db="EMBL/GenBank/DDBJ databases">
        <title>Fungal friends and foes A comparative genomics study of 23 Aspergillus species from section Flavi.</title>
        <authorList>
            <consortium name="DOE Joint Genome Institute"/>
            <person name="Kjaerbolling I."/>
            <person name="Vesth T.C."/>
            <person name="Frisvad J.C."/>
            <person name="Nybo J.L."/>
            <person name="Theobald S."/>
            <person name="Kildgaard S."/>
            <person name="Petersen T.I."/>
            <person name="Kuo A."/>
            <person name="Sato A."/>
            <person name="Lyhne E.K."/>
            <person name="Kogle M.E."/>
            <person name="Wiebenga A."/>
            <person name="Kun R.S."/>
            <person name="Lubbers R.J."/>
            <person name="Makela M.R."/>
            <person name="Barry K."/>
            <person name="Chovatia M."/>
            <person name="Clum A."/>
            <person name="Daum C."/>
            <person name="Haridas S."/>
            <person name="He G."/>
            <person name="LaButti K."/>
            <person name="Lipzen A."/>
            <person name="Mondo S."/>
            <person name="Pangilinan J."/>
            <person name="Riley R."/>
            <person name="Salamov A."/>
            <person name="Simmons B.A."/>
            <person name="Magnuson J.K."/>
            <person name="Henrissat B."/>
            <person name="Mortensen U.H."/>
            <person name="Larsen T.O."/>
            <person name="De vries R.P."/>
            <person name="Grigoriev I.V."/>
            <person name="Machida M."/>
            <person name="Baker S.E."/>
            <person name="Andersen M.R."/>
        </authorList>
    </citation>
    <scope>NUCLEOTIDE SEQUENCE [LARGE SCALE GENOMIC DNA]</scope>
    <source>
        <strain evidence="18 19">CBS 117635</strain>
    </source>
</reference>
<evidence type="ECO:0000256" key="7">
    <source>
        <dbReference type="ARBA" id="ARBA00023163"/>
    </source>
</evidence>
<evidence type="ECO:0000256" key="8">
    <source>
        <dbReference type="ARBA" id="ARBA00023204"/>
    </source>
</evidence>
<dbReference type="GO" id="GO:0035101">
    <property type="term" value="C:FACT complex"/>
    <property type="evidence" value="ECO:0007669"/>
    <property type="project" value="UniProtKB-UniRule"/>
</dbReference>
<dbReference type="EMBL" id="ML732943">
    <property type="protein sequence ID" value="KAB8266692.1"/>
    <property type="molecule type" value="Genomic_DNA"/>
</dbReference>
<keyword evidence="3 12" id="KW-0235">DNA replication</keyword>
<dbReference type="PANTHER" id="PTHR13980">
    <property type="entry name" value="CDC68 RELATED"/>
    <property type="match status" value="1"/>
</dbReference>
<dbReference type="GO" id="GO:0031491">
    <property type="term" value="F:nucleosome binding"/>
    <property type="evidence" value="ECO:0007669"/>
    <property type="project" value="TreeGrafter"/>
</dbReference>
<dbReference type="SMART" id="SM01286">
    <property type="entry name" value="SPT16"/>
    <property type="match status" value="1"/>
</dbReference>
<evidence type="ECO:0000259" key="17">
    <source>
        <dbReference type="SMART" id="SM01287"/>
    </source>
</evidence>
<dbReference type="AlphaFoldDB" id="A0A5N6IIX5"/>
<dbReference type="Gene3D" id="3.40.350.10">
    <property type="entry name" value="Creatinase/prolidase N-terminal domain"/>
    <property type="match status" value="1"/>
</dbReference>
<dbReference type="Pfam" id="PF21091">
    <property type="entry name" value="SPT16_C"/>
    <property type="match status" value="1"/>
</dbReference>
<gene>
    <name evidence="18" type="ORF">BDV30DRAFT_247509</name>
</gene>
<dbReference type="FunFam" id="2.30.29.150:FF:000002">
    <property type="entry name" value="FACT complex subunit SPT16"/>
    <property type="match status" value="1"/>
</dbReference>
<feature type="coiled-coil region" evidence="13">
    <location>
        <begin position="642"/>
        <end position="669"/>
    </location>
</feature>
<feature type="compositionally biased region" description="Polar residues" evidence="14">
    <location>
        <begin position="480"/>
        <end position="489"/>
    </location>
</feature>
<feature type="compositionally biased region" description="Low complexity" evidence="14">
    <location>
        <begin position="973"/>
        <end position="984"/>
    </location>
</feature>
<dbReference type="InterPro" id="IPR029149">
    <property type="entry name" value="Creatin/AminoP/Spt16_N"/>
</dbReference>
<accession>A0A5N6IIX5</accession>